<protein>
    <submittedName>
        <fullName evidence="3">Aryl-alcohol dehydrogenase-like predicted oxidoreductase</fullName>
    </submittedName>
</protein>
<evidence type="ECO:0000313" key="4">
    <source>
        <dbReference type="Proteomes" id="UP000523007"/>
    </source>
</evidence>
<feature type="domain" description="NADP-dependent oxidoreductase" evidence="2">
    <location>
        <begin position="2"/>
        <end position="114"/>
    </location>
</feature>
<name>A0A7W7W3L5_9ACTN</name>
<dbReference type="EMBL" id="JACHJT010000001">
    <property type="protein sequence ID" value="MBB4931934.1"/>
    <property type="molecule type" value="Genomic_DNA"/>
</dbReference>
<keyword evidence="4" id="KW-1185">Reference proteome</keyword>
<dbReference type="InterPro" id="IPR023210">
    <property type="entry name" value="NADP_OxRdtase_dom"/>
</dbReference>
<evidence type="ECO:0000259" key="2">
    <source>
        <dbReference type="Pfam" id="PF00248"/>
    </source>
</evidence>
<dbReference type="GO" id="GO:0005829">
    <property type="term" value="C:cytosol"/>
    <property type="evidence" value="ECO:0007669"/>
    <property type="project" value="TreeGrafter"/>
</dbReference>
<dbReference type="InterPro" id="IPR050523">
    <property type="entry name" value="AKR_Detox_Biosynth"/>
</dbReference>
<dbReference type="PANTHER" id="PTHR43364:SF4">
    <property type="entry name" value="NAD(P)-LINKED OXIDOREDUCTASE SUPERFAMILY PROTEIN"/>
    <property type="match status" value="1"/>
</dbReference>
<sequence length="152" mass="16348">MGVMAYAPLASGFLTGKYTRTAEGPTGPGRLDPVKALPRIPGNRDQDWDVLETLQRVAGELGRPASQVAVNWVAQRPGVAATLVGARTVTQLENNIAALEFSLSPEQQADLDAAGQLDLPQPYSLFAGELHRQAISGGLTVRAEPEWFRTQR</sequence>
<comment type="caution">
    <text evidence="3">The sequence shown here is derived from an EMBL/GenBank/DDBJ whole genome shotgun (WGS) entry which is preliminary data.</text>
</comment>
<accession>A0A7W7W3L5</accession>
<dbReference type="SUPFAM" id="SSF51430">
    <property type="entry name" value="NAD(P)-linked oxidoreductase"/>
    <property type="match status" value="1"/>
</dbReference>
<evidence type="ECO:0000256" key="1">
    <source>
        <dbReference type="ARBA" id="ARBA00023002"/>
    </source>
</evidence>
<gene>
    <name evidence="3" type="ORF">F4561_002754</name>
</gene>
<evidence type="ECO:0000313" key="3">
    <source>
        <dbReference type="EMBL" id="MBB4931934.1"/>
    </source>
</evidence>
<reference evidence="3 4" key="1">
    <citation type="submission" date="2020-08" db="EMBL/GenBank/DDBJ databases">
        <title>Sequencing the genomes of 1000 actinobacteria strains.</title>
        <authorList>
            <person name="Klenk H.-P."/>
        </authorList>
    </citation>
    <scope>NUCLEOTIDE SEQUENCE [LARGE SCALE GENOMIC DNA]</scope>
    <source>
        <strain evidence="3 4">DSM 102030</strain>
    </source>
</reference>
<dbReference type="Gene3D" id="3.20.20.100">
    <property type="entry name" value="NADP-dependent oxidoreductase domain"/>
    <property type="match status" value="1"/>
</dbReference>
<dbReference type="GO" id="GO:0016491">
    <property type="term" value="F:oxidoreductase activity"/>
    <property type="evidence" value="ECO:0007669"/>
    <property type="project" value="UniProtKB-KW"/>
</dbReference>
<dbReference type="Pfam" id="PF00248">
    <property type="entry name" value="Aldo_ket_red"/>
    <property type="match status" value="1"/>
</dbReference>
<organism evidence="3 4">
    <name type="scientific">Lipingzhangella halophila</name>
    <dbReference type="NCBI Taxonomy" id="1783352"/>
    <lineage>
        <taxon>Bacteria</taxon>
        <taxon>Bacillati</taxon>
        <taxon>Actinomycetota</taxon>
        <taxon>Actinomycetes</taxon>
        <taxon>Streptosporangiales</taxon>
        <taxon>Nocardiopsidaceae</taxon>
        <taxon>Lipingzhangella</taxon>
    </lineage>
</organism>
<dbReference type="AlphaFoldDB" id="A0A7W7W3L5"/>
<dbReference type="PANTHER" id="PTHR43364">
    <property type="entry name" value="NADH-SPECIFIC METHYLGLYOXAL REDUCTASE-RELATED"/>
    <property type="match status" value="1"/>
</dbReference>
<dbReference type="InterPro" id="IPR036812">
    <property type="entry name" value="NAD(P)_OxRdtase_dom_sf"/>
</dbReference>
<keyword evidence="1" id="KW-0560">Oxidoreductase</keyword>
<proteinExistence type="predicted"/>
<dbReference type="Proteomes" id="UP000523007">
    <property type="component" value="Unassembled WGS sequence"/>
</dbReference>